<dbReference type="Pfam" id="PF19102">
    <property type="entry name" value="DUF5789"/>
    <property type="match status" value="1"/>
</dbReference>
<dbReference type="InterPro" id="IPR043899">
    <property type="entry name" value="DUF5789"/>
</dbReference>
<reference evidence="2 3" key="1">
    <citation type="submission" date="2019-01" db="EMBL/GenBank/DDBJ databases">
        <title>Halorientalis sp. F13-25 a new haloarchaeum isolated from hypersaline water.</title>
        <authorList>
            <person name="Ana D.-V."/>
            <person name="Cristina S.-P."/>
            <person name="Antonio V."/>
        </authorList>
    </citation>
    <scope>NUCLEOTIDE SEQUENCE [LARGE SCALE GENOMIC DNA]</scope>
    <source>
        <strain evidence="2 3">F13-25</strain>
    </source>
</reference>
<name>A0A498L4A3_9EURY</name>
<dbReference type="OrthoDB" id="197849at2157"/>
<keyword evidence="3" id="KW-1185">Reference proteome</keyword>
<organism evidence="2 3">
    <name type="scientific">Halorientalis pallida</name>
    <dbReference type="NCBI Taxonomy" id="2479928"/>
    <lineage>
        <taxon>Archaea</taxon>
        <taxon>Methanobacteriati</taxon>
        <taxon>Methanobacteriota</taxon>
        <taxon>Stenosarchaea group</taxon>
        <taxon>Halobacteria</taxon>
        <taxon>Halobacteriales</taxon>
        <taxon>Haloarculaceae</taxon>
        <taxon>Halorientalis</taxon>
    </lineage>
</organism>
<comment type="caution">
    <text evidence="2">The sequence shown here is derived from an EMBL/GenBank/DDBJ whole genome shotgun (WGS) entry which is preliminary data.</text>
</comment>
<proteinExistence type="predicted"/>
<dbReference type="AlphaFoldDB" id="A0A498L4A3"/>
<dbReference type="EMBL" id="RDFA01000003">
    <property type="protein sequence ID" value="RXK49122.1"/>
    <property type="molecule type" value="Genomic_DNA"/>
</dbReference>
<sequence length="199" mass="22634">MADNKKGREDQAQNADRRQRERAIAEELERRDEPEPPVDPSELAYLETELEAVEFPATGDEVIATLGDRDVEATDGTYTVEELLPETDVETFESSRAVRERIERPTVAATMKRIVEASQKLPREQLDGSQWDAYQKTLRELAAIDADDEDEGVRVLGDWIVDRIEQKGKLPGSRAVRREAANFCRSEGYEIRNDEWLGV</sequence>
<gene>
    <name evidence="2" type="ORF">EAF64_09335</name>
</gene>
<dbReference type="Proteomes" id="UP000289691">
    <property type="component" value="Unassembled WGS sequence"/>
</dbReference>
<feature type="compositionally biased region" description="Basic and acidic residues" evidence="1">
    <location>
        <begin position="1"/>
        <end position="34"/>
    </location>
</feature>
<protein>
    <submittedName>
        <fullName evidence="2">Uncharacterized protein</fullName>
    </submittedName>
</protein>
<feature type="region of interest" description="Disordered" evidence="1">
    <location>
        <begin position="1"/>
        <end position="40"/>
    </location>
</feature>
<evidence type="ECO:0000256" key="1">
    <source>
        <dbReference type="SAM" id="MobiDB-lite"/>
    </source>
</evidence>
<evidence type="ECO:0000313" key="2">
    <source>
        <dbReference type="EMBL" id="RXK49122.1"/>
    </source>
</evidence>
<accession>A0A498L4A3</accession>
<evidence type="ECO:0000313" key="3">
    <source>
        <dbReference type="Proteomes" id="UP000289691"/>
    </source>
</evidence>
<dbReference type="RefSeq" id="WP_129068718.1">
    <property type="nucleotide sequence ID" value="NZ_RDFA01000003.1"/>
</dbReference>